<dbReference type="OrthoDB" id="4069699at2759"/>
<dbReference type="NCBIfam" id="TIGR01772">
    <property type="entry name" value="MDH_euk_gproteo"/>
    <property type="match status" value="1"/>
</dbReference>
<comment type="subunit">
    <text evidence="2">Homodimer.</text>
</comment>
<protein>
    <recommendedName>
        <fullName evidence="3">malate dehydrogenase</fullName>
        <ecNumber evidence="3">1.1.1.37</ecNumber>
    </recommendedName>
</protein>
<feature type="active site" description="Proton acceptor" evidence="8">
    <location>
        <position position="179"/>
    </location>
</feature>
<feature type="binding site" evidence="10">
    <location>
        <position position="230"/>
    </location>
    <ligand>
        <name>NAD(+)</name>
        <dbReference type="ChEBI" id="CHEBI:57540"/>
    </ligand>
</feature>
<dbReference type="Gene3D" id="3.40.50.720">
    <property type="entry name" value="NAD(P)-binding Rossmann-like Domain"/>
    <property type="match status" value="1"/>
</dbReference>
<reference evidence="14 15" key="1">
    <citation type="journal article" date="2013" name="PLoS Genet.">
        <title>The genome and development-dependent transcriptomes of Pyronema confluens: a window into fungal evolution.</title>
        <authorList>
            <person name="Traeger S."/>
            <person name="Altegoer F."/>
            <person name="Freitag M."/>
            <person name="Gabaldon T."/>
            <person name="Kempken F."/>
            <person name="Kumar A."/>
            <person name="Marcet-Houben M."/>
            <person name="Poggeler S."/>
            <person name="Stajich J.E."/>
            <person name="Nowrousian M."/>
        </authorList>
    </citation>
    <scope>NUCLEOTIDE SEQUENCE [LARGE SCALE GENOMIC DNA]</scope>
    <source>
        <strain evidence="15">CBS 100304</strain>
        <tissue evidence="14">Vegetative mycelium</tissue>
    </source>
</reference>
<dbReference type="InterPro" id="IPR001557">
    <property type="entry name" value="L-lactate/malate_DH"/>
</dbReference>
<dbReference type="InterPro" id="IPR036291">
    <property type="entry name" value="NAD(P)-bd_dom_sf"/>
</dbReference>
<dbReference type="PANTHER" id="PTHR11540">
    <property type="entry name" value="MALATE AND LACTATE DEHYDROGENASE"/>
    <property type="match status" value="1"/>
</dbReference>
<evidence type="ECO:0000259" key="13">
    <source>
        <dbReference type="Pfam" id="PF02866"/>
    </source>
</evidence>
<evidence type="ECO:0000313" key="14">
    <source>
        <dbReference type="EMBL" id="CCX12115.1"/>
    </source>
</evidence>
<dbReference type="PIRSF" id="PIRSF000102">
    <property type="entry name" value="Lac_mal_DH"/>
    <property type="match status" value="1"/>
</dbReference>
<feature type="binding site" evidence="9">
    <location>
        <position position="120"/>
    </location>
    <ligand>
        <name>substrate</name>
    </ligand>
</feature>
<evidence type="ECO:0000256" key="4">
    <source>
        <dbReference type="ARBA" id="ARBA00022532"/>
    </source>
</evidence>
<evidence type="ECO:0000256" key="7">
    <source>
        <dbReference type="ARBA" id="ARBA00048313"/>
    </source>
</evidence>
<feature type="domain" description="Lactate/malate dehydrogenase N-terminal" evidence="12">
    <location>
        <begin position="3"/>
        <end position="146"/>
    </location>
</feature>
<evidence type="ECO:0000256" key="6">
    <source>
        <dbReference type="ARBA" id="ARBA00023027"/>
    </source>
</evidence>
<evidence type="ECO:0000256" key="1">
    <source>
        <dbReference type="ARBA" id="ARBA00008824"/>
    </source>
</evidence>
<gene>
    <name evidence="14" type="ORF">PCON_11709</name>
</gene>
<dbReference type="FunFam" id="3.40.50.720:FF:000013">
    <property type="entry name" value="Malate dehydrogenase"/>
    <property type="match status" value="1"/>
</dbReference>
<dbReference type="GO" id="GO:0030060">
    <property type="term" value="F:L-malate dehydrogenase (NAD+) activity"/>
    <property type="evidence" value="ECO:0007669"/>
    <property type="project" value="UniProtKB-EC"/>
</dbReference>
<evidence type="ECO:0000259" key="12">
    <source>
        <dbReference type="Pfam" id="PF00056"/>
    </source>
</evidence>
<dbReference type="SUPFAM" id="SSF51735">
    <property type="entry name" value="NAD(P)-binding Rossmann-fold domains"/>
    <property type="match status" value="1"/>
</dbReference>
<evidence type="ECO:0000256" key="8">
    <source>
        <dbReference type="PIRSR" id="PIRSR000102-1"/>
    </source>
</evidence>
<dbReference type="GO" id="GO:0006099">
    <property type="term" value="P:tricarboxylic acid cycle"/>
    <property type="evidence" value="ECO:0007669"/>
    <property type="project" value="UniProtKB-KW"/>
</dbReference>
<dbReference type="Pfam" id="PF02866">
    <property type="entry name" value="Ldh_1_C"/>
    <property type="match status" value="1"/>
</dbReference>
<feature type="binding site" evidence="10">
    <location>
        <position position="95"/>
    </location>
    <ligand>
        <name>NAD(+)</name>
        <dbReference type="ChEBI" id="CHEBI:57540"/>
    </ligand>
</feature>
<feature type="binding site" evidence="10">
    <location>
        <begin position="8"/>
        <end position="14"/>
    </location>
    <ligand>
        <name>NAD(+)</name>
        <dbReference type="ChEBI" id="CHEBI:57540"/>
    </ligand>
</feature>
<accession>U4L6K9</accession>
<comment type="similarity">
    <text evidence="1">Belongs to the LDH/MDH superfamily. MDH type 1 family.</text>
</comment>
<dbReference type="Proteomes" id="UP000018144">
    <property type="component" value="Unassembled WGS sequence"/>
</dbReference>
<dbReference type="CDD" id="cd01337">
    <property type="entry name" value="MDH_glyoxysomal_mitochondrial"/>
    <property type="match status" value="1"/>
</dbReference>
<dbReference type="InterPro" id="IPR015955">
    <property type="entry name" value="Lactate_DH/Glyco_Ohase_4_C"/>
</dbReference>
<dbReference type="InterPro" id="IPR001236">
    <property type="entry name" value="Lactate/malate_DH_N"/>
</dbReference>
<feature type="domain" description="Lactate/malate dehydrogenase C-terminal" evidence="13">
    <location>
        <begin position="148"/>
        <end position="325"/>
    </location>
</feature>
<dbReference type="OMA" id="FGCAVEL"/>
<organism evidence="14 15">
    <name type="scientific">Pyronema omphalodes (strain CBS 100304)</name>
    <name type="common">Pyronema confluens</name>
    <dbReference type="NCBI Taxonomy" id="1076935"/>
    <lineage>
        <taxon>Eukaryota</taxon>
        <taxon>Fungi</taxon>
        <taxon>Dikarya</taxon>
        <taxon>Ascomycota</taxon>
        <taxon>Pezizomycotina</taxon>
        <taxon>Pezizomycetes</taxon>
        <taxon>Pezizales</taxon>
        <taxon>Pyronemataceae</taxon>
        <taxon>Pyronema</taxon>
    </lineage>
</organism>
<feature type="binding site" evidence="10">
    <location>
        <position position="34"/>
    </location>
    <ligand>
        <name>NAD(+)</name>
        <dbReference type="ChEBI" id="CHEBI:57540"/>
    </ligand>
</feature>
<keyword evidence="4" id="KW-0816">Tricarboxylic acid cycle</keyword>
<keyword evidence="5 11" id="KW-0560">Oxidoreductase</keyword>
<dbReference type="eggNOG" id="KOG1494">
    <property type="taxonomic scope" value="Eukaryota"/>
</dbReference>
<dbReference type="PANTHER" id="PTHR11540:SF16">
    <property type="entry name" value="MALATE DEHYDROGENASE, MITOCHONDRIAL"/>
    <property type="match status" value="1"/>
</dbReference>
<dbReference type="InterPro" id="IPR022383">
    <property type="entry name" value="Lactate/malate_DH_C"/>
</dbReference>
<dbReference type="FunFam" id="3.90.110.10:FF:000001">
    <property type="entry name" value="Malate dehydrogenase"/>
    <property type="match status" value="1"/>
</dbReference>
<dbReference type="InterPro" id="IPR010097">
    <property type="entry name" value="Malate_DH_type1"/>
</dbReference>
<evidence type="ECO:0000256" key="3">
    <source>
        <dbReference type="ARBA" id="ARBA00012995"/>
    </source>
</evidence>
<keyword evidence="15" id="KW-1185">Reference proteome</keyword>
<dbReference type="AlphaFoldDB" id="U4L6K9"/>
<keyword evidence="6 10" id="KW-0520">NAD</keyword>
<evidence type="ECO:0000256" key="11">
    <source>
        <dbReference type="RuleBase" id="RU003369"/>
    </source>
</evidence>
<dbReference type="Gene3D" id="3.90.110.10">
    <property type="entry name" value="Lactate dehydrogenase/glycoside hydrolase, family 4, C-terminal"/>
    <property type="match status" value="1"/>
</dbReference>
<dbReference type="GO" id="GO:0005829">
    <property type="term" value="C:cytosol"/>
    <property type="evidence" value="ECO:0007669"/>
    <property type="project" value="TreeGrafter"/>
</dbReference>
<dbReference type="EC" id="1.1.1.37" evidence="3"/>
<dbReference type="Pfam" id="PF00056">
    <property type="entry name" value="Ldh_1_N"/>
    <property type="match status" value="1"/>
</dbReference>
<dbReference type="STRING" id="1076935.U4L6K9"/>
<name>U4L6K9_PYROM</name>
<evidence type="ECO:0000256" key="5">
    <source>
        <dbReference type="ARBA" id="ARBA00023002"/>
    </source>
</evidence>
<proteinExistence type="inferred from homology"/>
<comment type="catalytic activity">
    <reaction evidence="7">
        <text>(S)-malate + NAD(+) = oxaloacetate + NADH + H(+)</text>
        <dbReference type="Rhea" id="RHEA:21432"/>
        <dbReference type="ChEBI" id="CHEBI:15378"/>
        <dbReference type="ChEBI" id="CHEBI:15589"/>
        <dbReference type="ChEBI" id="CHEBI:16452"/>
        <dbReference type="ChEBI" id="CHEBI:57540"/>
        <dbReference type="ChEBI" id="CHEBI:57945"/>
        <dbReference type="EC" id="1.1.1.37"/>
    </reaction>
</comment>
<dbReference type="SUPFAM" id="SSF56327">
    <property type="entry name" value="LDH C-terminal domain-like"/>
    <property type="match status" value="1"/>
</dbReference>
<dbReference type="GO" id="GO:0019752">
    <property type="term" value="P:carboxylic acid metabolic process"/>
    <property type="evidence" value="ECO:0007669"/>
    <property type="project" value="InterPro"/>
</dbReference>
<feature type="binding site" evidence="10">
    <location>
        <begin position="118"/>
        <end position="120"/>
    </location>
    <ligand>
        <name>NAD(+)</name>
        <dbReference type="ChEBI" id="CHEBI:57540"/>
    </ligand>
</feature>
<feature type="binding site" evidence="9">
    <location>
        <position position="154"/>
    </location>
    <ligand>
        <name>substrate</name>
    </ligand>
</feature>
<evidence type="ECO:0000256" key="10">
    <source>
        <dbReference type="PIRSR" id="PIRSR000102-3"/>
    </source>
</evidence>
<sequence length="338" mass="34965">MVKAAVLGAAGGIGQPLSLLLKISPLVDELSLYDVVNSPGVAADLSHIATPAETKGFLAADDGLEKALTGCDIVVIPAGIPRKPGMTRQDLFTINAGIVRTLIQGVAKFCPKAYVLIISNPVNSTVPIAVETLKEAGVFDAKKVFGVTTLDVVRASTFTAAVTGEVDPRKITIPVVGGHSGETIVPLLSAATPAVSIPEDKYAALIKRIQFGGDEVVQAKAGAGSATLSMAYAGFRFAEAVLKAHKGEKNIVEPAFVYLPGVPGGQEVQAAIGGQLEYFAVPIELGTEGVAKATNPIPNVTEAEKKLLEVAYTGLADNIKNGIAFAQEKAVAEKEQAK</sequence>
<feature type="binding site" evidence="9">
    <location>
        <position position="88"/>
    </location>
    <ligand>
        <name>substrate</name>
    </ligand>
</feature>
<evidence type="ECO:0000256" key="2">
    <source>
        <dbReference type="ARBA" id="ARBA00011738"/>
    </source>
</evidence>
<evidence type="ECO:0000256" key="9">
    <source>
        <dbReference type="PIRSR" id="PIRSR000102-2"/>
    </source>
</evidence>
<evidence type="ECO:0000313" key="15">
    <source>
        <dbReference type="Proteomes" id="UP000018144"/>
    </source>
</evidence>
<dbReference type="EMBL" id="HF935675">
    <property type="protein sequence ID" value="CCX12115.1"/>
    <property type="molecule type" value="Genomic_DNA"/>
</dbReference>
<feature type="binding site" evidence="9">
    <location>
        <position position="82"/>
    </location>
    <ligand>
        <name>substrate</name>
    </ligand>
</feature>